<dbReference type="EMBL" id="JACHMG010000001">
    <property type="protein sequence ID" value="MBB4685612.1"/>
    <property type="molecule type" value="Genomic_DNA"/>
</dbReference>
<keyword evidence="3" id="KW-1185">Reference proteome</keyword>
<proteinExistence type="predicted"/>
<sequence>MVQSAGAPQAQRKDEPQVRGTHRFPVDRRRAGRGVRVRLDATGRDVVERAQLRVKGEVFGDTGPFALPESGEDSAHFHTANQVEQLNPAV</sequence>
<evidence type="ECO:0000313" key="3">
    <source>
        <dbReference type="Proteomes" id="UP000581769"/>
    </source>
</evidence>
<dbReference type="RefSeq" id="WP_184780611.1">
    <property type="nucleotide sequence ID" value="NZ_JACHMG010000001.1"/>
</dbReference>
<evidence type="ECO:0000313" key="2">
    <source>
        <dbReference type="EMBL" id="MBB4685612.1"/>
    </source>
</evidence>
<accession>A0A840IWM9</accession>
<organism evidence="2 3">
    <name type="scientific">Amycolatopsis jiangsuensis</name>
    <dbReference type="NCBI Taxonomy" id="1181879"/>
    <lineage>
        <taxon>Bacteria</taxon>
        <taxon>Bacillati</taxon>
        <taxon>Actinomycetota</taxon>
        <taxon>Actinomycetes</taxon>
        <taxon>Pseudonocardiales</taxon>
        <taxon>Pseudonocardiaceae</taxon>
        <taxon>Amycolatopsis</taxon>
    </lineage>
</organism>
<name>A0A840IWM9_9PSEU</name>
<dbReference type="AlphaFoldDB" id="A0A840IWM9"/>
<comment type="caution">
    <text evidence="2">The sequence shown here is derived from an EMBL/GenBank/DDBJ whole genome shotgun (WGS) entry which is preliminary data.</text>
</comment>
<protein>
    <submittedName>
        <fullName evidence="2">Uncharacterized protein</fullName>
    </submittedName>
</protein>
<dbReference type="Proteomes" id="UP000581769">
    <property type="component" value="Unassembled WGS sequence"/>
</dbReference>
<evidence type="ECO:0000256" key="1">
    <source>
        <dbReference type="SAM" id="MobiDB-lite"/>
    </source>
</evidence>
<reference evidence="2 3" key="1">
    <citation type="submission" date="2020-08" db="EMBL/GenBank/DDBJ databases">
        <title>Sequencing the genomes of 1000 actinobacteria strains.</title>
        <authorList>
            <person name="Klenk H.-P."/>
        </authorList>
    </citation>
    <scope>NUCLEOTIDE SEQUENCE [LARGE SCALE GENOMIC DNA]</scope>
    <source>
        <strain evidence="2 3">DSM 45859</strain>
    </source>
</reference>
<feature type="region of interest" description="Disordered" evidence="1">
    <location>
        <begin position="1"/>
        <end position="31"/>
    </location>
</feature>
<gene>
    <name evidence="2" type="ORF">BJY18_003097</name>
</gene>